<dbReference type="Gene3D" id="2.60.110.10">
    <property type="entry name" value="Thaumatin"/>
    <property type="match status" value="1"/>
</dbReference>
<evidence type="ECO:0000256" key="2">
    <source>
        <dbReference type="SAM" id="SignalP"/>
    </source>
</evidence>
<accession>A0A1X2G2B2</accession>
<dbReference type="InterPro" id="IPR037176">
    <property type="entry name" value="Osmotin/thaumatin-like_sf"/>
</dbReference>
<name>A0A1X2G2B2_9FUNG</name>
<feature type="disulfide bond" evidence="1">
    <location>
        <begin position="188"/>
        <end position="197"/>
    </location>
</feature>
<reference evidence="3 4" key="1">
    <citation type="submission" date="2016-07" db="EMBL/GenBank/DDBJ databases">
        <title>Pervasive Adenine N6-methylation of Active Genes in Fungi.</title>
        <authorList>
            <consortium name="DOE Joint Genome Institute"/>
            <person name="Mondo S.J."/>
            <person name="Dannebaum R.O."/>
            <person name="Kuo R.C."/>
            <person name="Labutti K."/>
            <person name="Haridas S."/>
            <person name="Kuo A."/>
            <person name="Salamov A."/>
            <person name="Ahrendt S.R."/>
            <person name="Lipzen A."/>
            <person name="Sullivan W."/>
            <person name="Andreopoulos W.B."/>
            <person name="Clum A."/>
            <person name="Lindquist E."/>
            <person name="Daum C."/>
            <person name="Ramamoorthy G.K."/>
            <person name="Gryganskyi A."/>
            <person name="Culley D."/>
            <person name="Magnuson J.K."/>
            <person name="James T.Y."/>
            <person name="O'Malley M.A."/>
            <person name="Stajich J.E."/>
            <person name="Spatafora J.W."/>
            <person name="Visel A."/>
            <person name="Grigoriev I.V."/>
        </authorList>
    </citation>
    <scope>NUCLEOTIDE SEQUENCE [LARGE SCALE GENOMIC DNA]</scope>
    <source>
        <strain evidence="3 4">NRRL 3301</strain>
    </source>
</reference>
<dbReference type="Proteomes" id="UP000242146">
    <property type="component" value="Unassembled WGS sequence"/>
</dbReference>
<dbReference type="PROSITE" id="PS51367">
    <property type="entry name" value="THAUMATIN_2"/>
    <property type="match status" value="1"/>
</dbReference>
<keyword evidence="2" id="KW-0732">Signal</keyword>
<dbReference type="PANTHER" id="PTHR31013:SF2">
    <property type="entry name" value="THAUMATIN-LIKE PROTEIN"/>
    <property type="match status" value="1"/>
</dbReference>
<dbReference type="PIRSF" id="PIRSF002703">
    <property type="entry name" value="Thaumatin"/>
    <property type="match status" value="1"/>
</dbReference>
<feature type="disulfide bond" evidence="1">
    <location>
        <begin position="146"/>
        <end position="210"/>
    </location>
</feature>
<keyword evidence="1" id="KW-1015">Disulfide bond</keyword>
<feature type="signal peptide" evidence="2">
    <location>
        <begin position="1"/>
        <end position="20"/>
    </location>
</feature>
<sequence>MQIPYLSVAIISILLDLAAGFPPYRRDASGGSPSVVVKNSCSYSIIAGTSENGKLYGDSTSVSAGQSHTFTYPSSWEGRVWARTSCEGQVCKYSGLWAPTTLAEFNFKPGNIETMYDISLVDGWNLPMTITPDSKTSNPYNLQKHCGTPACKSLPSCPQGFESKDNSTGKAVACQSACSHFQTPEYCCTGAYGENTCKPSRYADAAKSTCPDAYSYAYDDATSVYSCGATSFTVEFCPH</sequence>
<feature type="disulfide bond" evidence="1">
    <location>
        <begin position="157"/>
        <end position="174"/>
    </location>
</feature>
<dbReference type="Pfam" id="PF00314">
    <property type="entry name" value="Thaumatin"/>
    <property type="match status" value="1"/>
</dbReference>
<evidence type="ECO:0000256" key="1">
    <source>
        <dbReference type="PIRSR" id="PIRSR002703-1"/>
    </source>
</evidence>
<gene>
    <name evidence="3" type="ORF">DM01DRAFT_319666</name>
</gene>
<feature type="chain" id="PRO_5012168364" evidence="2">
    <location>
        <begin position="21"/>
        <end position="239"/>
    </location>
</feature>
<dbReference type="SMART" id="SM00205">
    <property type="entry name" value="THN"/>
    <property type="match status" value="1"/>
</dbReference>
<organism evidence="3 4">
    <name type="scientific">Hesseltinella vesiculosa</name>
    <dbReference type="NCBI Taxonomy" id="101127"/>
    <lineage>
        <taxon>Eukaryota</taxon>
        <taxon>Fungi</taxon>
        <taxon>Fungi incertae sedis</taxon>
        <taxon>Mucoromycota</taxon>
        <taxon>Mucoromycotina</taxon>
        <taxon>Mucoromycetes</taxon>
        <taxon>Mucorales</taxon>
        <taxon>Cunninghamellaceae</taxon>
        <taxon>Hesseltinella</taxon>
    </lineage>
</organism>
<dbReference type="InterPro" id="IPR001938">
    <property type="entry name" value="Thaumatin"/>
</dbReference>
<dbReference type="AlphaFoldDB" id="A0A1X2G2B2"/>
<comment type="caution">
    <text evidence="3">The sequence shown here is derived from an EMBL/GenBank/DDBJ whole genome shotgun (WGS) entry which is preliminary data.</text>
</comment>
<dbReference type="STRING" id="101127.A0A1X2G2B2"/>
<dbReference type="OrthoDB" id="430315at2759"/>
<dbReference type="EMBL" id="MCGT01000065">
    <property type="protein sequence ID" value="ORX42592.1"/>
    <property type="molecule type" value="Genomic_DNA"/>
</dbReference>
<proteinExistence type="predicted"/>
<dbReference type="PRINTS" id="PR00347">
    <property type="entry name" value="THAUMATIN"/>
</dbReference>
<evidence type="ECO:0000313" key="4">
    <source>
        <dbReference type="Proteomes" id="UP000242146"/>
    </source>
</evidence>
<dbReference type="SUPFAM" id="SSF49870">
    <property type="entry name" value="Osmotin, thaumatin-like protein"/>
    <property type="match status" value="1"/>
</dbReference>
<feature type="disulfide bond" evidence="1">
    <location>
        <begin position="178"/>
        <end position="187"/>
    </location>
</feature>
<protein>
    <submittedName>
        <fullName evidence="3">Osmotin, thaumatin-like protein</fullName>
    </submittedName>
</protein>
<keyword evidence="4" id="KW-1185">Reference proteome</keyword>
<evidence type="ECO:0000313" key="3">
    <source>
        <dbReference type="EMBL" id="ORX42592.1"/>
    </source>
</evidence>
<dbReference type="PANTHER" id="PTHR31013">
    <property type="entry name" value="THAUMATIN FAMILY PROTEIN-RELATED"/>
    <property type="match status" value="1"/>
</dbReference>
<feature type="disulfide bond" evidence="1">
    <location>
        <begin position="41"/>
        <end position="237"/>
    </location>
</feature>